<dbReference type="InterPro" id="IPR001638">
    <property type="entry name" value="Solute-binding_3/MltF_N"/>
</dbReference>
<evidence type="ECO:0000313" key="5">
    <source>
        <dbReference type="EMBL" id="BCG22409.1"/>
    </source>
</evidence>
<dbReference type="EMBL" id="BQKM01000007">
    <property type="protein sequence ID" value="GJN53625.1"/>
    <property type="molecule type" value="Genomic_DNA"/>
</dbReference>
<dbReference type="PANTHER" id="PTHR35936:SF25">
    <property type="entry name" value="ABC TRANSPORTER SUBSTRATE-BINDING PROTEIN"/>
    <property type="match status" value="1"/>
</dbReference>
<evidence type="ECO:0000256" key="2">
    <source>
        <dbReference type="ARBA" id="ARBA00022729"/>
    </source>
</evidence>
<evidence type="ECO:0000259" key="4">
    <source>
        <dbReference type="SMART" id="SM00062"/>
    </source>
</evidence>
<gene>
    <name evidence="5" type="ORF">TUM18999_06000</name>
    <name evidence="6" type="ORF">TUM20286_33770</name>
</gene>
<dbReference type="KEGG" id="ptw:TUM18999_06000"/>
<evidence type="ECO:0000256" key="3">
    <source>
        <dbReference type="SAM" id="SignalP"/>
    </source>
</evidence>
<evidence type="ECO:0000256" key="1">
    <source>
        <dbReference type="ARBA" id="ARBA00010333"/>
    </source>
</evidence>
<dbReference type="Proteomes" id="UP000509383">
    <property type="component" value="Chromosome"/>
</dbReference>
<feature type="domain" description="Solute-binding protein family 3/N-terminal" evidence="4">
    <location>
        <begin position="23"/>
        <end position="242"/>
    </location>
</feature>
<dbReference type="Gene3D" id="3.40.190.10">
    <property type="entry name" value="Periplasmic binding protein-like II"/>
    <property type="match status" value="2"/>
</dbReference>
<feature type="chain" id="PRO_5026952378" evidence="3">
    <location>
        <begin position="22"/>
        <end position="244"/>
    </location>
</feature>
<dbReference type="SMART" id="SM00062">
    <property type="entry name" value="PBPb"/>
    <property type="match status" value="1"/>
</dbReference>
<name>A0A6J4DZ87_9PSED</name>
<feature type="signal peptide" evidence="3">
    <location>
        <begin position="1"/>
        <end position="21"/>
    </location>
</feature>
<protein>
    <submittedName>
        <fullName evidence="5">Amino acid ABC transporter substrate-binding protein</fullName>
    </submittedName>
</protein>
<proteinExistence type="inferred from homology"/>
<evidence type="ECO:0000313" key="7">
    <source>
        <dbReference type="Proteomes" id="UP000509383"/>
    </source>
</evidence>
<dbReference type="Proteomes" id="UP001054892">
    <property type="component" value="Unassembled WGS sequence"/>
</dbReference>
<organism evidence="5 7">
    <name type="scientific">Pseudomonas tohonis</name>
    <dbReference type="NCBI Taxonomy" id="2725477"/>
    <lineage>
        <taxon>Bacteria</taxon>
        <taxon>Pseudomonadati</taxon>
        <taxon>Pseudomonadota</taxon>
        <taxon>Gammaproteobacteria</taxon>
        <taxon>Pseudomonadales</taxon>
        <taxon>Pseudomonadaceae</taxon>
        <taxon>Pseudomonas</taxon>
    </lineage>
</organism>
<dbReference type="AlphaFoldDB" id="A0A6J4DZ87"/>
<evidence type="ECO:0000313" key="6">
    <source>
        <dbReference type="EMBL" id="GJN53625.1"/>
    </source>
</evidence>
<sequence>MKKTCSVLLLLVLLCSGPLRAEHLRLVANTWPPFTDASLPEGGLAVDLVVTALKRAGHSTEYVEVPWARALRGLEVGDYDVVINAWYDQARAVYGLYSRPYLVNRVRFLRHRGAKVDFQTLADLRPYSIAVVRGYAYSAEFDQDPTLDRVPVMGFEMGARMLAAGRVQLTLEDELVARYHLNRELKELKGQLEFLPRPLSENDLAILVRRSHPMHRQVVEDFDRAMQSMRDDGTYQRIFARHGF</sequence>
<comment type="similarity">
    <text evidence="1">Belongs to the bacterial solute-binding protein 3 family.</text>
</comment>
<keyword evidence="2 3" id="KW-0732">Signal</keyword>
<reference evidence="5 7" key="1">
    <citation type="submission" date="2020-05" db="EMBL/GenBank/DDBJ databases">
        <title>Characterization of novel class B3 metallo-beta-lactamase from novel Pseudomonas species.</title>
        <authorList>
            <person name="Yamada K."/>
            <person name="Aoki K."/>
            <person name="Ishii Y."/>
        </authorList>
    </citation>
    <scope>NUCLEOTIDE SEQUENCE [LARGE SCALE GENOMIC DNA]</scope>
    <source>
        <strain evidence="5 7">TUM18999</strain>
        <strain evidence="6 8">TUM20286</strain>
    </source>
</reference>
<dbReference type="PANTHER" id="PTHR35936">
    <property type="entry name" value="MEMBRANE-BOUND LYTIC MUREIN TRANSGLYCOSYLASE F"/>
    <property type="match status" value="1"/>
</dbReference>
<keyword evidence="8" id="KW-1185">Reference proteome</keyword>
<dbReference type="EMBL" id="AP023189">
    <property type="protein sequence ID" value="BCG22409.1"/>
    <property type="molecule type" value="Genomic_DNA"/>
</dbReference>
<dbReference type="SUPFAM" id="SSF53850">
    <property type="entry name" value="Periplasmic binding protein-like II"/>
    <property type="match status" value="1"/>
</dbReference>
<accession>A0A6J4DZ87</accession>
<evidence type="ECO:0000313" key="8">
    <source>
        <dbReference type="Proteomes" id="UP001054892"/>
    </source>
</evidence>
<dbReference type="Pfam" id="PF00497">
    <property type="entry name" value="SBP_bac_3"/>
    <property type="match status" value="1"/>
</dbReference>
<dbReference type="RefSeq" id="WP_173174964.1">
    <property type="nucleotide sequence ID" value="NZ_AP023189.1"/>
</dbReference>